<dbReference type="RefSeq" id="WP_117456335.1">
    <property type="nucleotide sequence ID" value="NZ_JACRTP010000001.1"/>
</dbReference>
<protein>
    <submittedName>
        <fullName evidence="2">DUF3786 domain-containing protein</fullName>
    </submittedName>
</protein>
<evidence type="ECO:0000313" key="2">
    <source>
        <dbReference type="EMBL" id="MBC8627180.1"/>
    </source>
</evidence>
<evidence type="ECO:0000259" key="1">
    <source>
        <dbReference type="Pfam" id="PF12654"/>
    </source>
</evidence>
<accession>A0ABR7P8L9</accession>
<gene>
    <name evidence="2" type="ORF">H8712_00810</name>
</gene>
<keyword evidence="3" id="KW-1185">Reference proteome</keyword>
<dbReference type="Pfam" id="PF12654">
    <property type="entry name" value="DUF3786"/>
    <property type="match status" value="1"/>
</dbReference>
<feature type="domain" description="DUF3786" evidence="1">
    <location>
        <begin position="26"/>
        <end position="207"/>
    </location>
</feature>
<organism evidence="2 3">
    <name type="scientific">Blautia stercoris</name>
    <dbReference type="NCBI Taxonomy" id="871664"/>
    <lineage>
        <taxon>Bacteria</taxon>
        <taxon>Bacillati</taxon>
        <taxon>Bacillota</taxon>
        <taxon>Clostridia</taxon>
        <taxon>Lachnospirales</taxon>
        <taxon>Lachnospiraceae</taxon>
        <taxon>Blautia</taxon>
    </lineage>
</organism>
<reference evidence="2 3" key="1">
    <citation type="submission" date="2020-08" db="EMBL/GenBank/DDBJ databases">
        <title>Genome public.</title>
        <authorList>
            <person name="Liu C."/>
            <person name="Sun Q."/>
        </authorList>
    </citation>
    <scope>NUCLEOTIDE SEQUENCE [LARGE SCALE GENOMIC DNA]</scope>
    <source>
        <strain evidence="2 3">3_YM_SP_D4_24.mj</strain>
    </source>
</reference>
<proteinExistence type="predicted"/>
<dbReference type="Proteomes" id="UP000661649">
    <property type="component" value="Unassembled WGS sequence"/>
</dbReference>
<dbReference type="EMBL" id="JACRTP010000001">
    <property type="protein sequence ID" value="MBC8627180.1"/>
    <property type="molecule type" value="Genomic_DNA"/>
</dbReference>
<name>A0ABR7P8L9_9FIRM</name>
<evidence type="ECO:0000313" key="3">
    <source>
        <dbReference type="Proteomes" id="UP000661649"/>
    </source>
</evidence>
<dbReference type="InterPro" id="IPR024264">
    <property type="entry name" value="DUF3786"/>
</dbReference>
<sequence length="216" mass="25217">MDFDYAKDSKEQRPYEYYLKTYQEIDPKEISERTGFFYDEEKKVFTVVFMGSTYEISFPDYKISHKEDEKGVYPLEEAMNAKIFMVRYLSEKAKAPSSGKFLTYREVPWGEVYFRQFQGRCLMRLAFSYGNKLEAFKKVMTAMGAKPLEQGDCAFELEFMEGFFIRLILWEGDDEFPPSSQILFSDNFAVTFAAEDLAVAGDICINMMKAVERKLS</sequence>
<comment type="caution">
    <text evidence="2">The sequence shown here is derived from an EMBL/GenBank/DDBJ whole genome shotgun (WGS) entry which is preliminary data.</text>
</comment>